<protein>
    <submittedName>
        <fullName evidence="2">Uncharacterized protein</fullName>
    </submittedName>
</protein>
<comment type="caution">
    <text evidence="2">The sequence shown here is derived from an EMBL/GenBank/DDBJ whole genome shotgun (WGS) entry which is preliminary data.</text>
</comment>
<reference evidence="2" key="1">
    <citation type="journal article" date="2020" name="Stud. Mycol.">
        <title>101 Dothideomycetes genomes: a test case for predicting lifestyles and emergence of pathogens.</title>
        <authorList>
            <person name="Haridas S."/>
            <person name="Albert R."/>
            <person name="Binder M."/>
            <person name="Bloem J."/>
            <person name="Labutti K."/>
            <person name="Salamov A."/>
            <person name="Andreopoulos B."/>
            <person name="Baker S."/>
            <person name="Barry K."/>
            <person name="Bills G."/>
            <person name="Bluhm B."/>
            <person name="Cannon C."/>
            <person name="Castanera R."/>
            <person name="Culley D."/>
            <person name="Daum C."/>
            <person name="Ezra D."/>
            <person name="Gonzalez J."/>
            <person name="Henrissat B."/>
            <person name="Kuo A."/>
            <person name="Liang C."/>
            <person name="Lipzen A."/>
            <person name="Lutzoni F."/>
            <person name="Magnuson J."/>
            <person name="Mondo S."/>
            <person name="Nolan M."/>
            <person name="Ohm R."/>
            <person name="Pangilinan J."/>
            <person name="Park H.-J."/>
            <person name="Ramirez L."/>
            <person name="Alfaro M."/>
            <person name="Sun H."/>
            <person name="Tritt A."/>
            <person name="Yoshinaga Y."/>
            <person name="Zwiers L.-H."/>
            <person name="Turgeon B."/>
            <person name="Goodwin S."/>
            <person name="Spatafora J."/>
            <person name="Crous P."/>
            <person name="Grigoriev I."/>
        </authorList>
    </citation>
    <scope>NUCLEOTIDE SEQUENCE</scope>
    <source>
        <strain evidence="2">CBS 116435</strain>
    </source>
</reference>
<evidence type="ECO:0000313" key="2">
    <source>
        <dbReference type="EMBL" id="KAF2720370.1"/>
    </source>
</evidence>
<name>A0A9P4Q6E4_9PEZI</name>
<proteinExistence type="predicted"/>
<feature type="compositionally biased region" description="Basic and acidic residues" evidence="1">
    <location>
        <begin position="1"/>
        <end position="15"/>
    </location>
</feature>
<evidence type="ECO:0000313" key="3">
    <source>
        <dbReference type="Proteomes" id="UP000799441"/>
    </source>
</evidence>
<evidence type="ECO:0000256" key="1">
    <source>
        <dbReference type="SAM" id="MobiDB-lite"/>
    </source>
</evidence>
<dbReference type="AlphaFoldDB" id="A0A9P4Q6E4"/>
<sequence>MTSRSDLRRYDESLNKPRTSSPQARGDFHLAFAPSDWIWIWTWTWTWTGGYGFALLCTAGVGCHSHITTGRSVWAVTLLGTLERRGHPYRICTGGTGTATPTTFYGTEQAFWFSRGS</sequence>
<organism evidence="2 3">
    <name type="scientific">Polychaeton citri CBS 116435</name>
    <dbReference type="NCBI Taxonomy" id="1314669"/>
    <lineage>
        <taxon>Eukaryota</taxon>
        <taxon>Fungi</taxon>
        <taxon>Dikarya</taxon>
        <taxon>Ascomycota</taxon>
        <taxon>Pezizomycotina</taxon>
        <taxon>Dothideomycetes</taxon>
        <taxon>Dothideomycetidae</taxon>
        <taxon>Capnodiales</taxon>
        <taxon>Capnodiaceae</taxon>
        <taxon>Polychaeton</taxon>
    </lineage>
</organism>
<accession>A0A9P4Q6E4</accession>
<keyword evidence="3" id="KW-1185">Reference proteome</keyword>
<feature type="region of interest" description="Disordered" evidence="1">
    <location>
        <begin position="1"/>
        <end position="23"/>
    </location>
</feature>
<dbReference type="EMBL" id="MU003800">
    <property type="protein sequence ID" value="KAF2720370.1"/>
    <property type="molecule type" value="Genomic_DNA"/>
</dbReference>
<gene>
    <name evidence="2" type="ORF">K431DRAFT_285855</name>
</gene>
<dbReference type="Proteomes" id="UP000799441">
    <property type="component" value="Unassembled WGS sequence"/>
</dbReference>